<evidence type="ECO:0000259" key="3">
    <source>
        <dbReference type="Pfam" id="PF02769"/>
    </source>
</evidence>
<dbReference type="GO" id="GO:0009030">
    <property type="term" value="F:thiamine-phosphate kinase activity"/>
    <property type="evidence" value="ECO:0007669"/>
    <property type="project" value="UniProtKB-EC"/>
</dbReference>
<feature type="binding site" evidence="1">
    <location>
        <position position="54"/>
    </location>
    <ligand>
        <name>Mg(2+)</name>
        <dbReference type="ChEBI" id="CHEBI:18420"/>
        <label>4</label>
    </ligand>
</feature>
<dbReference type="SUPFAM" id="SSF55326">
    <property type="entry name" value="PurM N-terminal domain-like"/>
    <property type="match status" value="1"/>
</dbReference>
<name>A0ABW1JIB6_9ACTN</name>
<dbReference type="InterPro" id="IPR036921">
    <property type="entry name" value="PurM-like_N_sf"/>
</dbReference>
<dbReference type="Pfam" id="PF00586">
    <property type="entry name" value="AIRS"/>
    <property type="match status" value="1"/>
</dbReference>
<comment type="function">
    <text evidence="1">Catalyzes the ATP-dependent phosphorylation of thiamine-monophosphate (TMP) to form thiamine-pyrophosphate (TPP), the active form of vitamin B1.</text>
</comment>
<dbReference type="NCBIfam" id="TIGR01379">
    <property type="entry name" value="thiL"/>
    <property type="match status" value="1"/>
</dbReference>
<dbReference type="InterPro" id="IPR006283">
    <property type="entry name" value="ThiL-like"/>
</dbReference>
<feature type="domain" description="PurM-like C-terminal" evidence="3">
    <location>
        <begin position="162"/>
        <end position="246"/>
    </location>
</feature>
<keyword evidence="1" id="KW-0547">Nucleotide-binding</keyword>
<feature type="domain" description="PurM-like N-terminal" evidence="2">
    <location>
        <begin position="38"/>
        <end position="148"/>
    </location>
</feature>
<feature type="binding site" evidence="1">
    <location>
        <position position="85"/>
    </location>
    <ligand>
        <name>Mg(2+)</name>
        <dbReference type="ChEBI" id="CHEBI:18420"/>
        <label>3</label>
    </ligand>
</feature>
<feature type="binding site" evidence="1">
    <location>
        <position position="55"/>
    </location>
    <ligand>
        <name>Mg(2+)</name>
        <dbReference type="ChEBI" id="CHEBI:18420"/>
        <label>1</label>
    </ligand>
</feature>
<comment type="catalytic activity">
    <reaction evidence="1">
        <text>thiamine phosphate + ATP = thiamine diphosphate + ADP</text>
        <dbReference type="Rhea" id="RHEA:15913"/>
        <dbReference type="ChEBI" id="CHEBI:30616"/>
        <dbReference type="ChEBI" id="CHEBI:37575"/>
        <dbReference type="ChEBI" id="CHEBI:58937"/>
        <dbReference type="ChEBI" id="CHEBI:456216"/>
        <dbReference type="EC" id="2.7.4.16"/>
    </reaction>
</comment>
<dbReference type="PIRSF" id="PIRSF005303">
    <property type="entry name" value="Thiam_monoph_kin"/>
    <property type="match status" value="1"/>
</dbReference>
<evidence type="ECO:0000313" key="5">
    <source>
        <dbReference type="Proteomes" id="UP001596189"/>
    </source>
</evidence>
<dbReference type="InterPro" id="IPR016188">
    <property type="entry name" value="PurM-like_N"/>
</dbReference>
<feature type="binding site" evidence="1">
    <location>
        <position position="325"/>
    </location>
    <ligand>
        <name>substrate</name>
    </ligand>
</feature>
<dbReference type="Proteomes" id="UP001596189">
    <property type="component" value="Unassembled WGS sequence"/>
</dbReference>
<feature type="binding site" evidence="1">
    <location>
        <position position="279"/>
    </location>
    <ligand>
        <name>substrate</name>
    </ligand>
</feature>
<dbReference type="CDD" id="cd02194">
    <property type="entry name" value="ThiL"/>
    <property type="match status" value="1"/>
</dbReference>
<dbReference type="EC" id="2.7.4.16" evidence="1"/>
<protein>
    <recommendedName>
        <fullName evidence="1">Thiamine-monophosphate kinase</fullName>
        <shortName evidence="1">TMP kinase</shortName>
        <shortName evidence="1">Thiamine-phosphate kinase</shortName>
        <ecNumber evidence="1">2.7.4.16</ecNumber>
    </recommendedName>
</protein>
<dbReference type="Gene3D" id="3.30.1330.10">
    <property type="entry name" value="PurM-like, N-terminal domain"/>
    <property type="match status" value="1"/>
</dbReference>
<feature type="binding site" evidence="1">
    <location>
        <begin position="132"/>
        <end position="133"/>
    </location>
    <ligand>
        <name>ATP</name>
        <dbReference type="ChEBI" id="CHEBI:30616"/>
    </ligand>
</feature>
<proteinExistence type="inferred from homology"/>
<comment type="similarity">
    <text evidence="1">Belongs to the thiamine-monophosphate kinase family.</text>
</comment>
<dbReference type="PANTHER" id="PTHR30270:SF0">
    <property type="entry name" value="THIAMINE-MONOPHOSPHATE KINASE"/>
    <property type="match status" value="1"/>
</dbReference>
<comment type="caution">
    <text evidence="4">The sequence shown here is derived from an EMBL/GenBank/DDBJ whole genome shotgun (WGS) entry which is preliminary data.</text>
</comment>
<dbReference type="PANTHER" id="PTHR30270">
    <property type="entry name" value="THIAMINE-MONOPHOSPHATE KINASE"/>
    <property type="match status" value="1"/>
</dbReference>
<keyword evidence="1 4" id="KW-0418">Kinase</keyword>
<feature type="binding site" evidence="1">
    <location>
        <position position="85"/>
    </location>
    <ligand>
        <name>Mg(2+)</name>
        <dbReference type="ChEBI" id="CHEBI:18420"/>
        <label>4</label>
    </ligand>
</feature>
<feature type="binding site" evidence="1">
    <location>
        <position position="224"/>
    </location>
    <ligand>
        <name>Mg(2+)</name>
        <dbReference type="ChEBI" id="CHEBI:18420"/>
        <label>5</label>
    </ligand>
</feature>
<feature type="binding site" evidence="1">
    <location>
        <position position="56"/>
    </location>
    <ligand>
        <name>Mg(2+)</name>
        <dbReference type="ChEBI" id="CHEBI:18420"/>
        <label>2</label>
    </ligand>
</feature>
<dbReference type="Pfam" id="PF02769">
    <property type="entry name" value="AIRS_C"/>
    <property type="match status" value="1"/>
</dbReference>
<feature type="binding site" evidence="1">
    <location>
        <position position="63"/>
    </location>
    <ligand>
        <name>substrate</name>
    </ligand>
</feature>
<feature type="binding site" evidence="1">
    <location>
        <position position="158"/>
    </location>
    <ligand>
        <name>ATP</name>
        <dbReference type="ChEBI" id="CHEBI:30616"/>
    </ligand>
</feature>
<evidence type="ECO:0000259" key="2">
    <source>
        <dbReference type="Pfam" id="PF00586"/>
    </source>
</evidence>
<feature type="binding site" evidence="1">
    <location>
        <position position="221"/>
    </location>
    <ligand>
        <name>Mg(2+)</name>
        <dbReference type="ChEBI" id="CHEBI:18420"/>
        <label>3</label>
    </ligand>
</feature>
<keyword evidence="1" id="KW-0460">Magnesium</keyword>
<feature type="binding site" evidence="1">
    <location>
        <position position="223"/>
    </location>
    <ligand>
        <name>ATP</name>
        <dbReference type="ChEBI" id="CHEBI:30616"/>
    </ligand>
</feature>
<comment type="caution">
    <text evidence="1">Lacks conserved residue(s) required for the propagation of feature annotation.</text>
</comment>
<feature type="binding site" evidence="1">
    <location>
        <position position="56"/>
    </location>
    <ligand>
        <name>Mg(2+)</name>
        <dbReference type="ChEBI" id="CHEBI:18420"/>
        <label>1</label>
    </ligand>
</feature>
<keyword evidence="1" id="KW-0784">Thiamine biosynthesis</keyword>
<feature type="binding site" evidence="1">
    <location>
        <position position="40"/>
    </location>
    <ligand>
        <name>Mg(2+)</name>
        <dbReference type="ChEBI" id="CHEBI:18420"/>
        <label>4</label>
    </ligand>
</feature>
<dbReference type="SUPFAM" id="SSF56042">
    <property type="entry name" value="PurM C-terminal domain-like"/>
    <property type="match status" value="1"/>
</dbReference>
<evidence type="ECO:0000313" key="4">
    <source>
        <dbReference type="EMBL" id="MFC6008695.1"/>
    </source>
</evidence>
<feature type="binding site" evidence="1">
    <location>
        <position position="133"/>
    </location>
    <ligand>
        <name>Mg(2+)</name>
        <dbReference type="ChEBI" id="CHEBI:18420"/>
        <label>1</label>
    </ligand>
</feature>
<sequence length="330" mass="33385">MPVDDSGPSRLSDVGEDGLLRLIFPRLPVAAATLLGPGDDTAVVAAPDGRVVATTDVLVEGRDFRRDWSSAPDVGWKAAAQNLADVAAMGAVPTALLVGLVAPPELEVAWALGLADGLAAACAGTGAGVVGGDLSSGPVIVVSVTALGDLQGRAPVLRSGARPGDVVAVAGALGRSGAGWELLELGRGDVAPELVAAHRRPTPPYAAGVAAAVAGATSMLDVSDGLVRDLGRVARASGVTIDLDWNLAADAFARPLWPANTALGRPETDAMRWVLGGGEDHALAATFPPGVEPPVGFVPVGEVLPRVIGRPDVLLDGEPLDTLGWDHFRP</sequence>
<dbReference type="NCBIfam" id="NF004351">
    <property type="entry name" value="PRK05731.1-4"/>
    <property type="match status" value="1"/>
</dbReference>
<keyword evidence="1 4" id="KW-0808">Transferase</keyword>
<dbReference type="RefSeq" id="WP_345714642.1">
    <property type="nucleotide sequence ID" value="NZ_BAABFP010000002.1"/>
</dbReference>
<keyword evidence="1" id="KW-0067">ATP-binding</keyword>
<evidence type="ECO:0000256" key="1">
    <source>
        <dbReference type="HAMAP-Rule" id="MF_02128"/>
    </source>
</evidence>
<feature type="binding site" evidence="1">
    <location>
        <position position="85"/>
    </location>
    <ligand>
        <name>Mg(2+)</name>
        <dbReference type="ChEBI" id="CHEBI:18420"/>
        <label>2</label>
    </ligand>
</feature>
<dbReference type="EMBL" id="JBHSRD010000006">
    <property type="protein sequence ID" value="MFC6008695.1"/>
    <property type="molecule type" value="Genomic_DNA"/>
</dbReference>
<keyword evidence="1" id="KW-0479">Metal-binding</keyword>
<dbReference type="Gene3D" id="3.90.650.10">
    <property type="entry name" value="PurM-like C-terminal domain"/>
    <property type="match status" value="1"/>
</dbReference>
<dbReference type="HAMAP" id="MF_02128">
    <property type="entry name" value="TMP_kinase"/>
    <property type="match status" value="1"/>
</dbReference>
<comment type="miscellaneous">
    <text evidence="1">Reaction mechanism of ThiL seems to utilize a direct, inline transfer of the gamma-phosphate of ATP to TMP rather than a phosphorylated enzyme intermediate.</text>
</comment>
<comment type="pathway">
    <text evidence="1">Cofactor biosynthesis; thiamine diphosphate biosynthesis; thiamine diphosphate from thiamine phosphate: step 1/1.</text>
</comment>
<feature type="binding site" evidence="1">
    <location>
        <position position="40"/>
    </location>
    <ligand>
        <name>Mg(2+)</name>
        <dbReference type="ChEBI" id="CHEBI:18420"/>
        <label>3</label>
    </ligand>
</feature>
<reference evidence="5" key="1">
    <citation type="journal article" date="2019" name="Int. J. Syst. Evol. Microbiol.">
        <title>The Global Catalogue of Microorganisms (GCM) 10K type strain sequencing project: providing services to taxonomists for standard genome sequencing and annotation.</title>
        <authorList>
            <consortium name="The Broad Institute Genomics Platform"/>
            <consortium name="The Broad Institute Genome Sequencing Center for Infectious Disease"/>
            <person name="Wu L."/>
            <person name="Ma J."/>
        </authorList>
    </citation>
    <scope>NUCLEOTIDE SEQUENCE [LARGE SCALE GENOMIC DNA]</scope>
    <source>
        <strain evidence="5">KACC 14249</strain>
    </source>
</reference>
<keyword evidence="5" id="KW-1185">Reference proteome</keyword>
<dbReference type="InterPro" id="IPR010918">
    <property type="entry name" value="PurM-like_C_dom"/>
</dbReference>
<accession>A0ABW1JIB6</accession>
<organism evidence="4 5">
    <name type="scientific">Angustibacter luteus</name>
    <dbReference type="NCBI Taxonomy" id="658456"/>
    <lineage>
        <taxon>Bacteria</taxon>
        <taxon>Bacillati</taxon>
        <taxon>Actinomycetota</taxon>
        <taxon>Actinomycetes</taxon>
        <taxon>Kineosporiales</taxon>
        <taxon>Kineosporiaceae</taxon>
    </lineage>
</organism>
<dbReference type="InterPro" id="IPR036676">
    <property type="entry name" value="PurM-like_C_sf"/>
</dbReference>
<gene>
    <name evidence="1" type="primary">thiL</name>
    <name evidence="4" type="ORF">ACFQDO_16285</name>
</gene>